<proteinExistence type="predicted"/>
<dbReference type="Proteomes" id="UP000187506">
    <property type="component" value="Chromosome"/>
</dbReference>
<evidence type="ECO:0000313" key="1">
    <source>
        <dbReference type="EMBL" id="APY00491.1"/>
    </source>
</evidence>
<keyword evidence="2" id="KW-1185">Reference proteome</keyword>
<dbReference type="RefSeq" id="WP_076733397.1">
    <property type="nucleotide sequence ID" value="NZ_CP019352.1"/>
</dbReference>
<protein>
    <submittedName>
        <fullName evidence="1">Uncharacterized protein</fullName>
    </submittedName>
</protein>
<reference evidence="1 2" key="1">
    <citation type="submission" date="2017-01" db="EMBL/GenBank/DDBJ databases">
        <title>Complete genome of Lacinutrix venerupis DOK2-8 isolated from seawater in Dokdo.</title>
        <authorList>
            <person name="Chi W.-J."/>
            <person name="Kim J.H."/>
        </authorList>
    </citation>
    <scope>NUCLEOTIDE SEQUENCE [LARGE SCALE GENOMIC DNA]</scope>
    <source>
        <strain evidence="1 2">DOK2-8</strain>
    </source>
</reference>
<gene>
    <name evidence="1" type="ORF">BWR22_09225</name>
</gene>
<name>A0AAC9PWV6_9FLAO</name>
<dbReference type="KEGG" id="lvn:BWR22_09225"/>
<organism evidence="1 2">
    <name type="scientific">Lacinutrix venerupis</name>
    <dbReference type="NCBI Taxonomy" id="1486034"/>
    <lineage>
        <taxon>Bacteria</taxon>
        <taxon>Pseudomonadati</taxon>
        <taxon>Bacteroidota</taxon>
        <taxon>Flavobacteriia</taxon>
        <taxon>Flavobacteriales</taxon>
        <taxon>Flavobacteriaceae</taxon>
        <taxon>Lacinutrix</taxon>
    </lineage>
</organism>
<dbReference type="AlphaFoldDB" id="A0AAC9PWV6"/>
<evidence type="ECO:0000313" key="2">
    <source>
        <dbReference type="Proteomes" id="UP000187506"/>
    </source>
</evidence>
<accession>A0AAC9PWV6</accession>
<dbReference type="EMBL" id="CP019352">
    <property type="protein sequence ID" value="APY00491.1"/>
    <property type="molecule type" value="Genomic_DNA"/>
</dbReference>
<sequence length="340" mass="36895">MNYSGANQQLKQVKSNFIFTILITLLFALSGYTQNSINYKAVIKDASGNIMESQPVSIQFIIYEGAALSNNVYQETHTINTDDNGIIIVNIGEGVTANNFSTINWQNDEHFLNVQLNTGSGLVDLGTTQFNAVPYALVAKDVENSVWNVNDNNTFYSEGNVGIGINAPLNTFSVLQPIGINNTVRIETQDHPTGKDLVELIVPAGSTSGSQFIEMQNGSNIVAAINSDGSAKFKSVQFEDTSVQTTAAVGPVAYGFVQSSSVVSSGSNNFTVVWDAAYSRYEISIYGENYFWSHYTTNVTSSSSAISNIRVSSSNNNLLVYLYNSAGALIQGNFQFITYK</sequence>